<dbReference type="Proteomes" id="UP001186944">
    <property type="component" value="Unassembled WGS sequence"/>
</dbReference>
<dbReference type="InterPro" id="IPR010345">
    <property type="entry name" value="IL-17_fam"/>
</dbReference>
<reference evidence="5" key="1">
    <citation type="submission" date="2019-08" db="EMBL/GenBank/DDBJ databases">
        <title>The improved chromosome-level genome for the pearl oyster Pinctada fucata martensii using PacBio sequencing and Hi-C.</title>
        <authorList>
            <person name="Zheng Z."/>
        </authorList>
    </citation>
    <scope>NUCLEOTIDE SEQUENCE</scope>
    <source>
        <strain evidence="5">ZZ-2019</strain>
        <tissue evidence="5">Adductor muscle</tissue>
    </source>
</reference>
<name>A0AA88XW80_PINIB</name>
<evidence type="ECO:0000256" key="3">
    <source>
        <dbReference type="ARBA" id="ARBA00022525"/>
    </source>
</evidence>
<proteinExistence type="inferred from homology"/>
<evidence type="ECO:0008006" key="7">
    <source>
        <dbReference type="Google" id="ProtNLM"/>
    </source>
</evidence>
<gene>
    <name evidence="5" type="ORF">FSP39_010469</name>
</gene>
<evidence type="ECO:0000313" key="6">
    <source>
        <dbReference type="Proteomes" id="UP001186944"/>
    </source>
</evidence>
<comment type="subcellular location">
    <subcellularLocation>
        <location evidence="1">Secreted</location>
    </subcellularLocation>
</comment>
<evidence type="ECO:0000256" key="1">
    <source>
        <dbReference type="ARBA" id="ARBA00004613"/>
    </source>
</evidence>
<keyword evidence="4" id="KW-0732">Signal</keyword>
<dbReference type="InterPro" id="IPR029034">
    <property type="entry name" value="Cystine-knot_cytokine"/>
</dbReference>
<dbReference type="Pfam" id="PF06083">
    <property type="entry name" value="IL17"/>
    <property type="match status" value="1"/>
</dbReference>
<dbReference type="SUPFAM" id="SSF57501">
    <property type="entry name" value="Cystine-knot cytokines"/>
    <property type="match status" value="1"/>
</dbReference>
<protein>
    <recommendedName>
        <fullName evidence="7">Interleukin 17-like protein</fullName>
    </recommendedName>
</protein>
<evidence type="ECO:0000256" key="2">
    <source>
        <dbReference type="ARBA" id="ARBA00007236"/>
    </source>
</evidence>
<dbReference type="GO" id="GO:0005576">
    <property type="term" value="C:extracellular region"/>
    <property type="evidence" value="ECO:0007669"/>
    <property type="project" value="UniProtKB-SubCell"/>
</dbReference>
<sequence>MDASPSFLNERSLCPWDLVQDVNNNRYPHVLNFARCRCSRCLGEYGIFHCKPLTYRIPVLEKVCIAGEYEYIKTYLDVPVGCICARPNVVRMKKGPLWRFLEPKIRVVKSHWRAPRVFDNFT</sequence>
<keyword evidence="3" id="KW-0964">Secreted</keyword>
<accession>A0AA88XW80</accession>
<comment type="similarity">
    <text evidence="2">Belongs to the IL-17 family.</text>
</comment>
<organism evidence="5 6">
    <name type="scientific">Pinctada imbricata</name>
    <name type="common">Atlantic pearl-oyster</name>
    <name type="synonym">Pinctada martensii</name>
    <dbReference type="NCBI Taxonomy" id="66713"/>
    <lineage>
        <taxon>Eukaryota</taxon>
        <taxon>Metazoa</taxon>
        <taxon>Spiralia</taxon>
        <taxon>Lophotrochozoa</taxon>
        <taxon>Mollusca</taxon>
        <taxon>Bivalvia</taxon>
        <taxon>Autobranchia</taxon>
        <taxon>Pteriomorphia</taxon>
        <taxon>Pterioida</taxon>
        <taxon>Pterioidea</taxon>
        <taxon>Pteriidae</taxon>
        <taxon>Pinctada</taxon>
    </lineage>
</organism>
<keyword evidence="6" id="KW-1185">Reference proteome</keyword>
<evidence type="ECO:0000313" key="5">
    <source>
        <dbReference type="EMBL" id="KAK3084237.1"/>
    </source>
</evidence>
<evidence type="ECO:0000256" key="4">
    <source>
        <dbReference type="ARBA" id="ARBA00022729"/>
    </source>
</evidence>
<dbReference type="Gene3D" id="2.10.90.10">
    <property type="entry name" value="Cystine-knot cytokines"/>
    <property type="match status" value="1"/>
</dbReference>
<dbReference type="AlphaFoldDB" id="A0AA88XW80"/>
<dbReference type="EMBL" id="VSWD01000013">
    <property type="protein sequence ID" value="KAK3084237.1"/>
    <property type="molecule type" value="Genomic_DNA"/>
</dbReference>
<comment type="caution">
    <text evidence="5">The sequence shown here is derived from an EMBL/GenBank/DDBJ whole genome shotgun (WGS) entry which is preliminary data.</text>
</comment>
<dbReference type="GO" id="GO:0005125">
    <property type="term" value="F:cytokine activity"/>
    <property type="evidence" value="ECO:0007669"/>
    <property type="project" value="InterPro"/>
</dbReference>